<dbReference type="SUPFAM" id="SSF53098">
    <property type="entry name" value="Ribonuclease H-like"/>
    <property type="match status" value="1"/>
</dbReference>
<protein>
    <recommendedName>
        <fullName evidence="3">BED-type domain-containing protein</fullName>
    </recommendedName>
</protein>
<proteinExistence type="predicted"/>
<dbReference type="Gramene" id="AUR62034945-RA">
    <property type="protein sequence ID" value="AUR62034945-RA:cds"/>
    <property type="gene ID" value="AUR62034945"/>
</dbReference>
<reference evidence="1" key="2">
    <citation type="submission" date="2021-03" db="UniProtKB">
        <authorList>
            <consortium name="EnsemblPlants"/>
        </authorList>
    </citation>
    <scope>IDENTIFICATION</scope>
</reference>
<dbReference type="OMA" id="HWIDTNW"/>
<evidence type="ECO:0008006" key="3">
    <source>
        <dbReference type="Google" id="ProtNLM"/>
    </source>
</evidence>
<evidence type="ECO:0000313" key="1">
    <source>
        <dbReference type="EnsemblPlants" id="AUR62034945-RA:cds"/>
    </source>
</evidence>
<dbReference type="InterPro" id="IPR012337">
    <property type="entry name" value="RNaseH-like_sf"/>
</dbReference>
<organism evidence="1 2">
    <name type="scientific">Chenopodium quinoa</name>
    <name type="common">Quinoa</name>
    <dbReference type="NCBI Taxonomy" id="63459"/>
    <lineage>
        <taxon>Eukaryota</taxon>
        <taxon>Viridiplantae</taxon>
        <taxon>Streptophyta</taxon>
        <taxon>Embryophyta</taxon>
        <taxon>Tracheophyta</taxon>
        <taxon>Spermatophyta</taxon>
        <taxon>Magnoliopsida</taxon>
        <taxon>eudicotyledons</taxon>
        <taxon>Gunneridae</taxon>
        <taxon>Pentapetalae</taxon>
        <taxon>Caryophyllales</taxon>
        <taxon>Chenopodiaceae</taxon>
        <taxon>Chenopodioideae</taxon>
        <taxon>Atripliceae</taxon>
        <taxon>Chenopodium</taxon>
    </lineage>
</organism>
<sequence length="474" mass="53549">MATSSPNSLVNLDPKDEDEIPCNTNEVSVNSRGRKLKSFVWQHMERQVLKYKSIRATCNCCSSIFTANNSSGTSHLQRHINKCPKRINHDIRNFCISGTPSSGGTSNMSLKDPTVNLEEVRRAVCIYIVAGAHPFSTCEEPGFQYLASTMCPRFNMISRHTLKRDVLKYYNDEKLIVMDDLHKAPGRICFTTDNWRSEHTDDEYMCITAHWIDTNWKLQKRIIKFGALTPPFDGVSLADEVALCLGQWKIDNKIFSFTVDNASYNDSMIASLKGHLQRKNCLFYGGEFFHLRCACHIINLVVQAGLKDVIEHVVTRDKDIRVFALTLDEWDRVCRDMVQRVNSALFDLFDEYKDMHVGSSPNEASSSGTRGNISSVNGSGVSMDELLDYKLFLSKKRKADNMKSELELYGAIVVGPMVLQVEHFIVGPIVVAVTVADRIVVHALCHRGRVCRRHGPGHRRCLHCRRTKIAAEVG</sequence>
<dbReference type="PANTHER" id="PTHR46481:SF6">
    <property type="entry name" value="ZINC FINGER BED DOMAIN-CONTAINING PROTEIN RICESLEEPER 2-LIKE"/>
    <property type="match status" value="1"/>
</dbReference>
<name>A0A803MTF4_CHEQI</name>
<dbReference type="InterPro" id="IPR052035">
    <property type="entry name" value="ZnF_BED_domain_contain"/>
</dbReference>
<accession>A0A803MTF4</accession>
<dbReference type="AlphaFoldDB" id="A0A803MTF4"/>
<dbReference type="PANTHER" id="PTHR46481">
    <property type="entry name" value="ZINC FINGER BED DOMAIN-CONTAINING PROTEIN 4"/>
    <property type="match status" value="1"/>
</dbReference>
<dbReference type="EnsemblPlants" id="AUR62034945-RA">
    <property type="protein sequence ID" value="AUR62034945-RA:cds"/>
    <property type="gene ID" value="AUR62034945"/>
</dbReference>
<keyword evidence="2" id="KW-1185">Reference proteome</keyword>
<dbReference type="SMART" id="SM00614">
    <property type="entry name" value="ZnF_BED"/>
    <property type="match status" value="1"/>
</dbReference>
<reference evidence="1" key="1">
    <citation type="journal article" date="2017" name="Nature">
        <title>The genome of Chenopodium quinoa.</title>
        <authorList>
            <person name="Jarvis D.E."/>
            <person name="Ho Y.S."/>
            <person name="Lightfoot D.J."/>
            <person name="Schmoeckel S.M."/>
            <person name="Li B."/>
            <person name="Borm T.J.A."/>
            <person name="Ohyanagi H."/>
            <person name="Mineta K."/>
            <person name="Michell C.T."/>
            <person name="Saber N."/>
            <person name="Kharbatia N.M."/>
            <person name="Rupper R.R."/>
            <person name="Sharp A.R."/>
            <person name="Dally N."/>
            <person name="Boughton B.A."/>
            <person name="Woo Y.H."/>
            <person name="Gao G."/>
            <person name="Schijlen E.G.W.M."/>
            <person name="Guo X."/>
            <person name="Momin A.A."/>
            <person name="Negrao S."/>
            <person name="Al-Babili S."/>
            <person name="Gehring C."/>
            <person name="Roessner U."/>
            <person name="Jung C."/>
            <person name="Murphy K."/>
            <person name="Arold S.T."/>
            <person name="Gojobori T."/>
            <person name="van der Linden C.G."/>
            <person name="van Loo E.N."/>
            <person name="Jellen E.N."/>
            <person name="Maughan P.J."/>
            <person name="Tester M."/>
        </authorList>
    </citation>
    <scope>NUCLEOTIDE SEQUENCE [LARGE SCALE GENOMIC DNA]</scope>
    <source>
        <strain evidence="1">cv. PI 614886</strain>
    </source>
</reference>
<evidence type="ECO:0000313" key="2">
    <source>
        <dbReference type="Proteomes" id="UP000596660"/>
    </source>
</evidence>
<dbReference type="Proteomes" id="UP000596660">
    <property type="component" value="Unplaced"/>
</dbReference>